<sequence length="349" mass="37984">MDIRIKHSKTARSLFLQCIWAGIALLIAGCASGGSGPKPTATLDEVIAKESGSQQEIREINTKLFASVSAAPQPKDYLLGEGDLIQIDVFEAQELKTETRVGARGFVTLPLIGPVELKGLTSREAEQKIEDLYRRKYLQNPHVSVFVKEQVSGKITLLGALNKPGTYSYLTRQHLLDVLAMGEGLSDKAGRTVQVRRTEENSPQPITYMVDLDALIKNGQSEMNLEIKGGDVVYVPEAGMVYVDGAVRKPGNYPIKTAMSLPEAIAAAGGFSTTADEGNIKLVRSNENGNREVVQLSIKDLRQDTKENLEVKDRDVIFVETSKVDALLYGLRLNIGGGIFGVGYQPPPQ</sequence>
<dbReference type="RefSeq" id="WP_281796842.1">
    <property type="nucleotide sequence ID" value="NZ_BSDR01000001.1"/>
</dbReference>
<dbReference type="AlphaFoldDB" id="A0A9W6FX39"/>
<comment type="caution">
    <text evidence="4">The sequence shown here is derived from an EMBL/GenBank/DDBJ whole genome shotgun (WGS) entry which is preliminary data.</text>
</comment>
<dbReference type="Pfam" id="PF10531">
    <property type="entry name" value="SLBB"/>
    <property type="match status" value="2"/>
</dbReference>
<dbReference type="PANTHER" id="PTHR33619">
    <property type="entry name" value="POLYSACCHARIDE EXPORT PROTEIN GFCE-RELATED"/>
    <property type="match status" value="1"/>
</dbReference>
<feature type="domain" description="Soluble ligand binding" evidence="3">
    <location>
        <begin position="240"/>
        <end position="294"/>
    </location>
</feature>
<dbReference type="InterPro" id="IPR049712">
    <property type="entry name" value="Poly_export"/>
</dbReference>
<protein>
    <recommendedName>
        <fullName evidence="6">Polysaccharide export protein</fullName>
    </recommendedName>
</protein>
<evidence type="ECO:0000313" key="4">
    <source>
        <dbReference type="EMBL" id="GLI36423.1"/>
    </source>
</evidence>
<reference evidence="4" key="1">
    <citation type="submission" date="2022-12" db="EMBL/GenBank/DDBJ databases">
        <title>Reference genome sequencing for broad-spectrum identification of bacterial and archaeal isolates by mass spectrometry.</title>
        <authorList>
            <person name="Sekiguchi Y."/>
            <person name="Tourlousse D.M."/>
        </authorList>
    </citation>
    <scope>NUCLEOTIDE SEQUENCE</scope>
    <source>
        <strain evidence="4">ASRB1</strain>
    </source>
</reference>
<name>A0A9W6FX39_9BACT</name>
<dbReference type="EMBL" id="BSDR01000001">
    <property type="protein sequence ID" value="GLI36423.1"/>
    <property type="molecule type" value="Genomic_DNA"/>
</dbReference>
<feature type="domain" description="Soluble ligand binding" evidence="3">
    <location>
        <begin position="154"/>
        <end position="198"/>
    </location>
</feature>
<proteinExistence type="predicted"/>
<feature type="domain" description="Polysaccharide export protein N-terminal" evidence="2">
    <location>
        <begin position="72"/>
        <end position="147"/>
    </location>
</feature>
<gene>
    <name evidence="4" type="ORF">DAMNIGENAA_38560</name>
</gene>
<organism evidence="4 5">
    <name type="scientific">Desulforhabdus amnigena</name>
    <dbReference type="NCBI Taxonomy" id="40218"/>
    <lineage>
        <taxon>Bacteria</taxon>
        <taxon>Pseudomonadati</taxon>
        <taxon>Thermodesulfobacteriota</taxon>
        <taxon>Syntrophobacteria</taxon>
        <taxon>Syntrophobacterales</taxon>
        <taxon>Syntrophobacteraceae</taxon>
        <taxon>Desulforhabdus</taxon>
    </lineage>
</organism>
<dbReference type="Proteomes" id="UP001144372">
    <property type="component" value="Unassembled WGS sequence"/>
</dbReference>
<dbReference type="PROSITE" id="PS51257">
    <property type="entry name" value="PROKAR_LIPOPROTEIN"/>
    <property type="match status" value="1"/>
</dbReference>
<evidence type="ECO:0000259" key="3">
    <source>
        <dbReference type="Pfam" id="PF10531"/>
    </source>
</evidence>
<dbReference type="Gene3D" id="3.10.560.10">
    <property type="entry name" value="Outer membrane lipoprotein wza domain like"/>
    <property type="match status" value="2"/>
</dbReference>
<dbReference type="GO" id="GO:0015159">
    <property type="term" value="F:polysaccharide transmembrane transporter activity"/>
    <property type="evidence" value="ECO:0007669"/>
    <property type="project" value="InterPro"/>
</dbReference>
<evidence type="ECO:0000313" key="5">
    <source>
        <dbReference type="Proteomes" id="UP001144372"/>
    </source>
</evidence>
<dbReference type="InterPro" id="IPR019554">
    <property type="entry name" value="Soluble_ligand-bd"/>
</dbReference>
<dbReference type="PANTHER" id="PTHR33619:SF3">
    <property type="entry name" value="POLYSACCHARIDE EXPORT PROTEIN GFCE-RELATED"/>
    <property type="match status" value="1"/>
</dbReference>
<dbReference type="Pfam" id="PF02563">
    <property type="entry name" value="Poly_export"/>
    <property type="match status" value="1"/>
</dbReference>
<evidence type="ECO:0008006" key="6">
    <source>
        <dbReference type="Google" id="ProtNLM"/>
    </source>
</evidence>
<accession>A0A9W6FX39</accession>
<keyword evidence="1" id="KW-0732">Signal</keyword>
<evidence type="ECO:0000259" key="2">
    <source>
        <dbReference type="Pfam" id="PF02563"/>
    </source>
</evidence>
<evidence type="ECO:0000256" key="1">
    <source>
        <dbReference type="ARBA" id="ARBA00022729"/>
    </source>
</evidence>
<dbReference type="InterPro" id="IPR003715">
    <property type="entry name" value="Poly_export_N"/>
</dbReference>
<keyword evidence="5" id="KW-1185">Reference proteome</keyword>